<dbReference type="Proteomes" id="UP000252415">
    <property type="component" value="Unassembled WGS sequence"/>
</dbReference>
<keyword evidence="1" id="KW-0812">Transmembrane</keyword>
<accession>A0A368W5T8</accession>
<evidence type="ECO:0008006" key="4">
    <source>
        <dbReference type="Google" id="ProtNLM"/>
    </source>
</evidence>
<dbReference type="EMBL" id="QPJD01000005">
    <property type="protein sequence ID" value="RCW49103.1"/>
    <property type="molecule type" value="Genomic_DNA"/>
</dbReference>
<name>A0A368W5T8_9BACL</name>
<proteinExistence type="predicted"/>
<comment type="caution">
    <text evidence="2">The sequence shown here is derived from an EMBL/GenBank/DDBJ whole genome shotgun (WGS) entry which is preliminary data.</text>
</comment>
<gene>
    <name evidence="2" type="ORF">DFP97_105288</name>
</gene>
<evidence type="ECO:0000313" key="2">
    <source>
        <dbReference type="EMBL" id="RCW49103.1"/>
    </source>
</evidence>
<keyword evidence="1" id="KW-1133">Transmembrane helix</keyword>
<keyword evidence="1" id="KW-0472">Membrane</keyword>
<evidence type="ECO:0000256" key="1">
    <source>
        <dbReference type="SAM" id="Phobius"/>
    </source>
</evidence>
<feature type="transmembrane region" description="Helical" evidence="1">
    <location>
        <begin position="7"/>
        <end position="28"/>
    </location>
</feature>
<dbReference type="AlphaFoldDB" id="A0A368W5T8"/>
<dbReference type="RefSeq" id="WP_114379838.1">
    <property type="nucleotide sequence ID" value="NZ_QPJD01000005.1"/>
</dbReference>
<keyword evidence="3" id="KW-1185">Reference proteome</keyword>
<evidence type="ECO:0000313" key="3">
    <source>
        <dbReference type="Proteomes" id="UP000252415"/>
    </source>
</evidence>
<sequence length="460" mass="53245">MRTFKRIVIVLFTVILITAAMLLIRMPFNKGNDLITKVNSWEQVKAYQYEKTPGLERAEKLKLTREFDTTVEFPDSNDTLAIHEIWYNLEYIYIFYSVDMKLSAASLPREEDVPYVSFRVKNDQESIFDYPLFSLNWAPKEGVYYNGRIYGRATTNAIRNDAGELNKVERLKLAGVNIRKGDTTVALPDILLTANFDAAEEKLESIAIKHSHHALGQSIELNRLDMGVTENRLYFEYTASNQSNKFVGAQVMIQTNEGEMRQGIIYFEDSLLYVAFQPFNRRPKSIELEWQTLKFFNKENQIQFKIDATKYKDYVREREDSHREEVDRKIGSLQNTNIFLQELYYDDRGISFQVEYKKDKGLKIPYLHLYPEMPNSIFPEASQEEKTKQKNILPMLVHVVNERGEEAEIGQRGSGSGGLYSAYIDAAFMERSKELNVTVSNLITELVVDWKSSIPVPLGE</sequence>
<protein>
    <recommendedName>
        <fullName evidence="4">DUF4340 domain-containing protein</fullName>
    </recommendedName>
</protein>
<dbReference type="OrthoDB" id="2966571at2"/>
<organism evidence="2 3">
    <name type="scientific">Paenibacillus prosopidis</name>
    <dbReference type="NCBI Taxonomy" id="630520"/>
    <lineage>
        <taxon>Bacteria</taxon>
        <taxon>Bacillati</taxon>
        <taxon>Bacillota</taxon>
        <taxon>Bacilli</taxon>
        <taxon>Bacillales</taxon>
        <taxon>Paenibacillaceae</taxon>
        <taxon>Paenibacillus</taxon>
    </lineage>
</organism>
<reference evidence="2 3" key="1">
    <citation type="submission" date="2018-07" db="EMBL/GenBank/DDBJ databases">
        <title>Genomic Encyclopedia of Type Strains, Phase III (KMG-III): the genomes of soil and plant-associated and newly described type strains.</title>
        <authorList>
            <person name="Whitman W."/>
        </authorList>
    </citation>
    <scope>NUCLEOTIDE SEQUENCE [LARGE SCALE GENOMIC DNA]</scope>
    <source>
        <strain evidence="2 3">CECT 7506</strain>
    </source>
</reference>